<evidence type="ECO:0000313" key="8">
    <source>
        <dbReference type="EMBL" id="GBM75618.1"/>
    </source>
</evidence>
<proteinExistence type="inferred from homology"/>
<evidence type="ECO:0000256" key="1">
    <source>
        <dbReference type="ARBA" id="ARBA00004141"/>
    </source>
</evidence>
<dbReference type="Gene3D" id="1.20.1250.20">
    <property type="entry name" value="MFS general substrate transporter like domains"/>
    <property type="match status" value="2"/>
</dbReference>
<feature type="transmembrane region" description="Helical" evidence="6">
    <location>
        <begin position="151"/>
        <end position="171"/>
    </location>
</feature>
<keyword evidence="5 6" id="KW-0472">Membrane</keyword>
<feature type="transmembrane region" description="Helical" evidence="6">
    <location>
        <begin position="386"/>
        <end position="406"/>
    </location>
</feature>
<dbReference type="PANTHER" id="PTHR16172">
    <property type="entry name" value="MAJOR FACILITATOR SUPERFAMILY DOMAIN-CONTAINING PROTEIN 6-LIKE"/>
    <property type="match status" value="1"/>
</dbReference>
<dbReference type="PANTHER" id="PTHR16172:SF30">
    <property type="entry name" value="SUGAR BABY, ISOFORM C"/>
    <property type="match status" value="1"/>
</dbReference>
<gene>
    <name evidence="8" type="primary">MFSD6_4</name>
    <name evidence="8" type="ORF">AVEN_101310_1</name>
</gene>
<feature type="transmembrane region" description="Helical" evidence="6">
    <location>
        <begin position="291"/>
        <end position="312"/>
    </location>
</feature>
<accession>A0A4Y2ID97</accession>
<dbReference type="AlphaFoldDB" id="A0A4Y2ID97"/>
<comment type="similarity">
    <text evidence="2">Belongs to the major facilitator superfamily. MFSD6 family.</text>
</comment>
<name>A0A4Y2ID97_ARAVE</name>
<evidence type="ECO:0000313" key="9">
    <source>
        <dbReference type="Proteomes" id="UP000499080"/>
    </source>
</evidence>
<dbReference type="InterPro" id="IPR051717">
    <property type="entry name" value="MFS_MFSD6"/>
</dbReference>
<feature type="transmembrane region" description="Helical" evidence="6">
    <location>
        <begin position="324"/>
        <end position="343"/>
    </location>
</feature>
<protein>
    <submittedName>
        <fullName evidence="8">Major facilitator superfamily domain-containing protein 6</fullName>
    </submittedName>
</protein>
<feature type="transmembrane region" description="Helical" evidence="6">
    <location>
        <begin position="260"/>
        <end position="285"/>
    </location>
</feature>
<organism evidence="8 9">
    <name type="scientific">Araneus ventricosus</name>
    <name type="common">Orbweaver spider</name>
    <name type="synonym">Epeira ventricosa</name>
    <dbReference type="NCBI Taxonomy" id="182803"/>
    <lineage>
        <taxon>Eukaryota</taxon>
        <taxon>Metazoa</taxon>
        <taxon>Ecdysozoa</taxon>
        <taxon>Arthropoda</taxon>
        <taxon>Chelicerata</taxon>
        <taxon>Arachnida</taxon>
        <taxon>Araneae</taxon>
        <taxon>Araneomorphae</taxon>
        <taxon>Entelegynae</taxon>
        <taxon>Araneoidea</taxon>
        <taxon>Araneidae</taxon>
        <taxon>Araneus</taxon>
    </lineage>
</organism>
<evidence type="ECO:0000256" key="5">
    <source>
        <dbReference type="ARBA" id="ARBA00023136"/>
    </source>
</evidence>
<feature type="transmembrane region" description="Helical" evidence="6">
    <location>
        <begin position="418"/>
        <end position="438"/>
    </location>
</feature>
<keyword evidence="3 6" id="KW-0812">Transmembrane</keyword>
<dbReference type="GO" id="GO:0016020">
    <property type="term" value="C:membrane"/>
    <property type="evidence" value="ECO:0007669"/>
    <property type="project" value="UniProtKB-SubCell"/>
</dbReference>
<dbReference type="Pfam" id="PF12832">
    <property type="entry name" value="MFS_1_like"/>
    <property type="match status" value="1"/>
</dbReference>
<keyword evidence="9" id="KW-1185">Reference proteome</keyword>
<evidence type="ECO:0000256" key="4">
    <source>
        <dbReference type="ARBA" id="ARBA00022989"/>
    </source>
</evidence>
<comment type="subcellular location">
    <subcellularLocation>
        <location evidence="1">Membrane</location>
        <topology evidence="1">Multi-pass membrane protein</topology>
    </subcellularLocation>
</comment>
<evidence type="ECO:0000259" key="7">
    <source>
        <dbReference type="Pfam" id="PF12832"/>
    </source>
</evidence>
<dbReference type="Proteomes" id="UP000499080">
    <property type="component" value="Unassembled WGS sequence"/>
</dbReference>
<dbReference type="OrthoDB" id="6432627at2759"/>
<dbReference type="InterPro" id="IPR036259">
    <property type="entry name" value="MFS_trans_sf"/>
</dbReference>
<keyword evidence="4 6" id="KW-1133">Transmembrane helix</keyword>
<feature type="transmembrane region" description="Helical" evidence="6">
    <location>
        <begin position="216"/>
        <end position="239"/>
    </location>
</feature>
<evidence type="ECO:0000256" key="6">
    <source>
        <dbReference type="SAM" id="Phobius"/>
    </source>
</evidence>
<evidence type="ECO:0000256" key="2">
    <source>
        <dbReference type="ARBA" id="ARBA00005241"/>
    </source>
</evidence>
<dbReference type="InterPro" id="IPR024989">
    <property type="entry name" value="MFS_assoc_dom"/>
</dbReference>
<dbReference type="EMBL" id="BGPR01002568">
    <property type="protein sequence ID" value="GBM75618.1"/>
    <property type="molecule type" value="Genomic_DNA"/>
</dbReference>
<sequence>MLLSVPKIEKGIAKDTVGDNGTFNEILTTTEGFVVSHIHLNNSSPSVEVVFNNGRNDVLCFQSFQHLPDFLNQSSENKENVHENTSNRTEYNIVLEQKLNSMSPISNSFFCKICCELTKKCQNVDCEKPKASAVEISMREKPISDFQTYQFWLYAFLTTISTTSVSGLVTLSDTACYESVQKTGTQFGRQSLWGSIGWGLTSPISGLLNDYTGDFLAAWILMAIMSFVSLLNIAKLEITKPEFSKNLLKDVGTVLSSKEFLAFNFCVLMNGVGSGIVWFYLFLFLTDIGASRFLCGMVMFIQCFFGEIPFMFFSGWVIKKIGHFNVLTLALAAYVIRFVWYSRLHNPWLVLPTEVLNGLTEGLLYTTVASFAKLSSKPGIEATTQAVLFTTYAGLGVGIGCVVAGLGFDSIGGHRTFLYISIYSGCATVLSIILHLLVRKQKRCFAVTTSANA</sequence>
<evidence type="ECO:0000256" key="3">
    <source>
        <dbReference type="ARBA" id="ARBA00022692"/>
    </source>
</evidence>
<feature type="transmembrane region" description="Helical" evidence="6">
    <location>
        <begin position="355"/>
        <end position="374"/>
    </location>
</feature>
<reference evidence="8 9" key="1">
    <citation type="journal article" date="2019" name="Sci. Rep.">
        <title>Orb-weaving spider Araneus ventricosus genome elucidates the spidroin gene catalogue.</title>
        <authorList>
            <person name="Kono N."/>
            <person name="Nakamura H."/>
            <person name="Ohtoshi R."/>
            <person name="Moran D.A.P."/>
            <person name="Shinohara A."/>
            <person name="Yoshida Y."/>
            <person name="Fujiwara M."/>
            <person name="Mori M."/>
            <person name="Tomita M."/>
            <person name="Arakawa K."/>
        </authorList>
    </citation>
    <scope>NUCLEOTIDE SEQUENCE [LARGE SCALE GENOMIC DNA]</scope>
</reference>
<comment type="caution">
    <text evidence="8">The sequence shown here is derived from an EMBL/GenBank/DDBJ whole genome shotgun (WGS) entry which is preliminary data.</text>
</comment>
<feature type="domain" description="Major facilitator superfamily associated" evidence="7">
    <location>
        <begin position="147"/>
        <end position="418"/>
    </location>
</feature>
<dbReference type="SUPFAM" id="SSF103473">
    <property type="entry name" value="MFS general substrate transporter"/>
    <property type="match status" value="1"/>
</dbReference>